<dbReference type="AlphaFoldDB" id="A0A8J5QRK2"/>
<gene>
    <name evidence="2" type="ORF">J8A68_000639</name>
</gene>
<evidence type="ECO:0000256" key="1">
    <source>
        <dbReference type="SAM" id="MobiDB-lite"/>
    </source>
</evidence>
<name>A0A8J5QRK2_9ASCO</name>
<feature type="compositionally biased region" description="Polar residues" evidence="1">
    <location>
        <begin position="163"/>
        <end position="180"/>
    </location>
</feature>
<dbReference type="GeneID" id="73467440"/>
<dbReference type="Proteomes" id="UP000694255">
    <property type="component" value="Unassembled WGS sequence"/>
</dbReference>
<proteinExistence type="predicted"/>
<evidence type="ECO:0000313" key="3">
    <source>
        <dbReference type="Proteomes" id="UP000694255"/>
    </source>
</evidence>
<sequence>MSNIQPVKTDGSSTLPEQKHSYNTSISSNVTPQYFKRHPSTSSGGGFNMRLSRTTTNNTDSYANAIVNDAPQSLRTIDKIQGAKPAITYADKLWTQIDVLDDVRNMAEEVKNKGSFFNDKFNQELSKLKISQNKLLETMSTQQFSDLNTNEHQKQLYHLSAMSKGTSDQQQQEEASPNASHSEENLEIEKKKKEEKINAFFQDDDLDHKNQTIYNKQNFEEINQYVAEVKKDLGQLGAAMKEFDESTKEIW</sequence>
<dbReference type="Pfam" id="PF17242">
    <property type="entry name" value="DUF5315"/>
    <property type="match status" value="1"/>
</dbReference>
<protein>
    <submittedName>
        <fullName evidence="2">Uncharacterized protein</fullName>
    </submittedName>
</protein>
<keyword evidence="3" id="KW-1185">Reference proteome</keyword>
<evidence type="ECO:0000313" key="2">
    <source>
        <dbReference type="EMBL" id="KAG7665814.1"/>
    </source>
</evidence>
<dbReference type="EMBL" id="JAGSYN010000046">
    <property type="protein sequence ID" value="KAG7665814.1"/>
    <property type="molecule type" value="Genomic_DNA"/>
</dbReference>
<dbReference type="RefSeq" id="XP_049266046.1">
    <property type="nucleotide sequence ID" value="XM_049410337.1"/>
</dbReference>
<feature type="compositionally biased region" description="Polar residues" evidence="1">
    <location>
        <begin position="1"/>
        <end position="32"/>
    </location>
</feature>
<comment type="caution">
    <text evidence="2">The sequence shown here is derived from an EMBL/GenBank/DDBJ whole genome shotgun (WGS) entry which is preliminary data.</text>
</comment>
<feature type="region of interest" description="Disordered" evidence="1">
    <location>
        <begin position="162"/>
        <end position="187"/>
    </location>
</feature>
<organism evidence="2 3">
    <name type="scientific">[Candida] subhashii</name>
    <dbReference type="NCBI Taxonomy" id="561895"/>
    <lineage>
        <taxon>Eukaryota</taxon>
        <taxon>Fungi</taxon>
        <taxon>Dikarya</taxon>
        <taxon>Ascomycota</taxon>
        <taxon>Saccharomycotina</taxon>
        <taxon>Pichiomycetes</taxon>
        <taxon>Debaryomycetaceae</taxon>
        <taxon>Spathaspora</taxon>
    </lineage>
</organism>
<reference evidence="2 3" key="1">
    <citation type="journal article" date="2021" name="DNA Res.">
        <title>Genome analysis of Candida subhashii reveals its hybrid nature and dual mitochondrial genome conformations.</title>
        <authorList>
            <person name="Mixao V."/>
            <person name="Hegedusova E."/>
            <person name="Saus E."/>
            <person name="Pryszcz L.P."/>
            <person name="Cillingova A."/>
            <person name="Nosek J."/>
            <person name="Gabaldon T."/>
        </authorList>
    </citation>
    <scope>NUCLEOTIDE SEQUENCE [LARGE SCALE GENOMIC DNA]</scope>
    <source>
        <strain evidence="2 3">CBS 10753</strain>
    </source>
</reference>
<feature type="region of interest" description="Disordered" evidence="1">
    <location>
        <begin position="1"/>
        <end position="48"/>
    </location>
</feature>
<accession>A0A8J5QRK2</accession>
<dbReference type="OrthoDB" id="4065597at2759"/>